<feature type="domain" description="Serine aminopeptidase S33" evidence="1">
    <location>
        <begin position="55"/>
        <end position="257"/>
    </location>
</feature>
<sequence length="294" mass="31560">MREIEMVVPDDNGFPGTLVLPDGPGPHPAALLLWAGRADRDGDLRAGALGLGGAIAGALAGAGVASFRYDRRCGSDEAWRALGFYDHRATARAALGALAEHPEVGPVGVLGHSEGALHAAGLAADDPRVCAAVLLACPARTGKQVYLDSARHWTPADLPRAQRLRNRLLRRTPEDQVRRTVSRAEAGDPRVSKLLREYVRHDPRDDLARITVPVLALTGEKDITIPQADLATITSLVPAPVRAHRVPDLTHLLRRDPGTPTREDFRRQLSEPVDGEVLADVAEWVANALSPAVR</sequence>
<dbReference type="STRING" id="1193682.BJP25_24575"/>
<gene>
    <name evidence="2" type="ORF">BJP25_24575</name>
</gene>
<keyword evidence="3" id="KW-1185">Reference proteome</keyword>
<dbReference type="Pfam" id="PF12146">
    <property type="entry name" value="Hydrolase_4"/>
    <property type="match status" value="1"/>
</dbReference>
<evidence type="ECO:0000259" key="1">
    <source>
        <dbReference type="Pfam" id="PF12146"/>
    </source>
</evidence>
<dbReference type="Gene3D" id="3.40.50.1820">
    <property type="entry name" value="alpha/beta hydrolase"/>
    <property type="match status" value="1"/>
</dbReference>
<dbReference type="InterPro" id="IPR022742">
    <property type="entry name" value="Hydrolase_4"/>
</dbReference>
<comment type="caution">
    <text evidence="2">The sequence shown here is derived from an EMBL/GenBank/DDBJ whole genome shotgun (WGS) entry which is preliminary data.</text>
</comment>
<organism evidence="2 3">
    <name type="scientific">Actinokineospora bangkokensis</name>
    <dbReference type="NCBI Taxonomy" id="1193682"/>
    <lineage>
        <taxon>Bacteria</taxon>
        <taxon>Bacillati</taxon>
        <taxon>Actinomycetota</taxon>
        <taxon>Actinomycetes</taxon>
        <taxon>Pseudonocardiales</taxon>
        <taxon>Pseudonocardiaceae</taxon>
        <taxon>Actinokineospora</taxon>
    </lineage>
</organism>
<dbReference type="SUPFAM" id="SSF53474">
    <property type="entry name" value="alpha/beta-Hydrolases"/>
    <property type="match status" value="1"/>
</dbReference>
<dbReference type="PANTHER" id="PTHR43265">
    <property type="entry name" value="ESTERASE ESTD"/>
    <property type="match status" value="1"/>
</dbReference>
<dbReference type="EMBL" id="MKQR01000018">
    <property type="protein sequence ID" value="OLR91993.1"/>
    <property type="molecule type" value="Genomic_DNA"/>
</dbReference>
<name>A0A1Q9LJ08_9PSEU</name>
<protein>
    <recommendedName>
        <fullName evidence="1">Serine aminopeptidase S33 domain-containing protein</fullName>
    </recommendedName>
</protein>
<dbReference type="GO" id="GO:0052689">
    <property type="term" value="F:carboxylic ester hydrolase activity"/>
    <property type="evidence" value="ECO:0007669"/>
    <property type="project" value="TreeGrafter"/>
</dbReference>
<dbReference type="OrthoDB" id="5902829at2"/>
<evidence type="ECO:0000313" key="3">
    <source>
        <dbReference type="Proteomes" id="UP000186040"/>
    </source>
</evidence>
<dbReference type="PANTHER" id="PTHR43265:SF1">
    <property type="entry name" value="ESTERASE ESTD"/>
    <property type="match status" value="1"/>
</dbReference>
<dbReference type="RefSeq" id="WP_075976402.1">
    <property type="nucleotide sequence ID" value="NZ_MKQR01000018.1"/>
</dbReference>
<proteinExistence type="predicted"/>
<dbReference type="InterPro" id="IPR053145">
    <property type="entry name" value="AB_hydrolase_Est10"/>
</dbReference>
<evidence type="ECO:0000313" key="2">
    <source>
        <dbReference type="EMBL" id="OLR91993.1"/>
    </source>
</evidence>
<dbReference type="InterPro" id="IPR029058">
    <property type="entry name" value="AB_hydrolase_fold"/>
</dbReference>
<dbReference type="AlphaFoldDB" id="A0A1Q9LJ08"/>
<accession>A0A1Q9LJ08</accession>
<dbReference type="Proteomes" id="UP000186040">
    <property type="component" value="Unassembled WGS sequence"/>
</dbReference>
<reference evidence="2 3" key="1">
    <citation type="submission" date="2016-10" db="EMBL/GenBank/DDBJ databases">
        <title>The Draft Genome Sequence of Actinokineospora bangkokensis 44EHWT reveals the biosynthetic pathway of antifungal compounds Thailandins with unusual extender unit butylmalonyl-CoA.</title>
        <authorList>
            <person name="Greule A."/>
            <person name="Intra B."/>
            <person name="Flemming S."/>
            <person name="Rommel M.G."/>
            <person name="Panbangred W."/>
            <person name="Bechthold A."/>
        </authorList>
    </citation>
    <scope>NUCLEOTIDE SEQUENCE [LARGE SCALE GENOMIC DNA]</scope>
    <source>
        <strain evidence="2 3">44EHW</strain>
    </source>
</reference>